<dbReference type="eggNOG" id="ENOG502SX45">
    <property type="taxonomic scope" value="Eukaryota"/>
</dbReference>
<keyword evidence="3" id="KW-1185">Reference proteome</keyword>
<evidence type="ECO:0000313" key="3">
    <source>
        <dbReference type="Proteomes" id="UP000027238"/>
    </source>
</evidence>
<dbReference type="EMBL" id="JMSE01000748">
    <property type="protein sequence ID" value="KDN67972.1"/>
    <property type="molecule type" value="Genomic_DNA"/>
</dbReference>
<sequence length="306" mass="33169">MSSATVQTPQSDSFPLNINANEVGDFQYDLGITSSPSARGGGHEWTDNFEDPLLKLLQEHDAKLMPTEWMNAGALGFLDHNENVLAAGPHDLPLSPTTIHSLPTNTDDSWASDHDQGLAMWHAEPYTADTLPPSPGVNVGSSEPPIKRLIDLQSLLLARRMANSQVTEDLSTLVNTAVHATETLIDVAQSLPPLKPSAEATQPASPTSPWGQALDASPFPNSTPTQAAPELHDPHQRHRQQHPELALTPYSVHDSSSFALGITRSASRRPGGSSAMFTAESDAEPRERQHQPTAAFIQQCFRWTCE</sequence>
<proteinExistence type="predicted"/>
<dbReference type="STRING" id="1173701.A0A066XG95"/>
<gene>
    <name evidence="2" type="ORF">CSUB01_08120</name>
</gene>
<feature type="region of interest" description="Disordered" evidence="1">
    <location>
        <begin position="264"/>
        <end position="292"/>
    </location>
</feature>
<dbReference type="OrthoDB" id="4222821at2759"/>
<feature type="compositionally biased region" description="Low complexity" evidence="1">
    <location>
        <begin position="264"/>
        <end position="275"/>
    </location>
</feature>
<feature type="region of interest" description="Disordered" evidence="1">
    <location>
        <begin position="194"/>
        <end position="241"/>
    </location>
</feature>
<feature type="compositionally biased region" description="Polar residues" evidence="1">
    <location>
        <begin position="199"/>
        <end position="210"/>
    </location>
</feature>
<dbReference type="Proteomes" id="UP000027238">
    <property type="component" value="Unassembled WGS sequence"/>
</dbReference>
<name>A0A066XG95_COLSU</name>
<comment type="caution">
    <text evidence="2">The sequence shown here is derived from an EMBL/GenBank/DDBJ whole genome shotgun (WGS) entry which is preliminary data.</text>
</comment>
<protein>
    <submittedName>
        <fullName evidence="2">Uncharacterized protein</fullName>
    </submittedName>
</protein>
<dbReference type="AlphaFoldDB" id="A0A066XG95"/>
<evidence type="ECO:0000256" key="1">
    <source>
        <dbReference type="SAM" id="MobiDB-lite"/>
    </source>
</evidence>
<dbReference type="HOGENOM" id="CLU_909164_0_0_1"/>
<evidence type="ECO:0000313" key="2">
    <source>
        <dbReference type="EMBL" id="KDN67972.1"/>
    </source>
</evidence>
<accession>A0A066XG95</accession>
<reference evidence="3" key="1">
    <citation type="journal article" date="2014" name="Genome Announc.">
        <title>Draft genome sequence of Colletotrichum sublineola, a destructive pathogen of cultivated sorghum.</title>
        <authorList>
            <person name="Baroncelli R."/>
            <person name="Sanz-Martin J.M."/>
            <person name="Rech G.E."/>
            <person name="Sukno S.A."/>
            <person name="Thon M.R."/>
        </authorList>
    </citation>
    <scope>NUCLEOTIDE SEQUENCE [LARGE SCALE GENOMIC DNA]</scope>
    <source>
        <strain evidence="3">TX430BB</strain>
    </source>
</reference>
<organism evidence="2 3">
    <name type="scientific">Colletotrichum sublineola</name>
    <name type="common">Sorghum anthracnose fungus</name>
    <dbReference type="NCBI Taxonomy" id="1173701"/>
    <lineage>
        <taxon>Eukaryota</taxon>
        <taxon>Fungi</taxon>
        <taxon>Dikarya</taxon>
        <taxon>Ascomycota</taxon>
        <taxon>Pezizomycotina</taxon>
        <taxon>Sordariomycetes</taxon>
        <taxon>Hypocreomycetidae</taxon>
        <taxon>Glomerellales</taxon>
        <taxon>Glomerellaceae</taxon>
        <taxon>Colletotrichum</taxon>
        <taxon>Colletotrichum graminicola species complex</taxon>
    </lineage>
</organism>